<reference evidence="2" key="1">
    <citation type="submission" date="2020-05" db="EMBL/GenBank/DDBJ databases">
        <title>Nod-independent and nitrogen-fixing Bradyrhizobium aeschynomene sp. nov. isolated from nodules of Aeschynomene indica.</title>
        <authorList>
            <person name="Zhang Z."/>
        </authorList>
    </citation>
    <scope>NUCLEOTIDE SEQUENCE</scope>
    <source>
        <strain evidence="2">83012</strain>
    </source>
</reference>
<accession>A0ABX2CEM6</accession>
<evidence type="ECO:0000313" key="3">
    <source>
        <dbReference type="Proteomes" id="UP000886476"/>
    </source>
</evidence>
<comment type="caution">
    <text evidence="2">The sequence shown here is derived from an EMBL/GenBank/DDBJ whole genome shotgun (WGS) entry which is preliminary data.</text>
</comment>
<feature type="transmembrane region" description="Helical" evidence="1">
    <location>
        <begin position="52"/>
        <end position="69"/>
    </location>
</feature>
<dbReference type="Pfam" id="PF10027">
    <property type="entry name" value="DUF2269"/>
    <property type="match status" value="1"/>
</dbReference>
<evidence type="ECO:0000256" key="1">
    <source>
        <dbReference type="SAM" id="Phobius"/>
    </source>
</evidence>
<feature type="transmembrane region" description="Helical" evidence="1">
    <location>
        <begin position="130"/>
        <end position="150"/>
    </location>
</feature>
<keyword evidence="1" id="KW-0472">Membrane</keyword>
<dbReference type="InterPro" id="IPR018729">
    <property type="entry name" value="DUF2269_transmembrane"/>
</dbReference>
<dbReference type="Proteomes" id="UP000886476">
    <property type="component" value="Unassembled WGS sequence"/>
</dbReference>
<keyword evidence="1" id="KW-0812">Transmembrane</keyword>
<proteinExistence type="predicted"/>
<sequence length="154" mass="16769">MLYQTLTLIHIISSTVLFGGGVFAGVLGTIVYGSHKTRWIAEFGPPIVKVELYLTVLAALTQVVTGSWMASIADYPLSSGWLGWALMLLGVAGVCWIIGVRLQHRMVDLSSKAVETNSGLSAEYHKLFKVWTFLGLPSTTAMLGIFYLMVFKPG</sequence>
<name>A0ABX2CEM6_9BRAD</name>
<evidence type="ECO:0000313" key="2">
    <source>
        <dbReference type="EMBL" id="NPU66115.1"/>
    </source>
</evidence>
<organism evidence="2 3">
    <name type="scientific">Bradyrhizobium aeschynomenes</name>
    <dbReference type="NCBI Taxonomy" id="2734909"/>
    <lineage>
        <taxon>Bacteria</taxon>
        <taxon>Pseudomonadati</taxon>
        <taxon>Pseudomonadota</taxon>
        <taxon>Alphaproteobacteria</taxon>
        <taxon>Hyphomicrobiales</taxon>
        <taxon>Nitrobacteraceae</taxon>
        <taxon>Bradyrhizobium</taxon>
    </lineage>
</organism>
<gene>
    <name evidence="2" type="ORF">HL667_14020</name>
</gene>
<dbReference type="RefSeq" id="WP_172111166.1">
    <property type="nucleotide sequence ID" value="NZ_JABFDN010000003.1"/>
</dbReference>
<dbReference type="EMBL" id="JABFDN010000003">
    <property type="protein sequence ID" value="NPU66115.1"/>
    <property type="molecule type" value="Genomic_DNA"/>
</dbReference>
<protein>
    <submittedName>
        <fullName evidence="2">DUF2269 domain-containing protein</fullName>
    </submittedName>
</protein>
<feature type="transmembrane region" description="Helical" evidence="1">
    <location>
        <begin position="81"/>
        <end position="102"/>
    </location>
</feature>
<feature type="transmembrane region" description="Helical" evidence="1">
    <location>
        <begin position="6"/>
        <end position="32"/>
    </location>
</feature>
<keyword evidence="1" id="KW-1133">Transmembrane helix</keyword>
<keyword evidence="3" id="KW-1185">Reference proteome</keyword>